<dbReference type="SMART" id="SM00388">
    <property type="entry name" value="HisKA"/>
    <property type="match status" value="1"/>
</dbReference>
<keyword evidence="13" id="KW-0175">Coiled coil</keyword>
<evidence type="ECO:0000259" key="14">
    <source>
        <dbReference type="PROSITE" id="PS50109"/>
    </source>
</evidence>
<evidence type="ECO:0000256" key="5">
    <source>
        <dbReference type="ARBA" id="ARBA00022679"/>
    </source>
</evidence>
<feature type="transmembrane region" description="Helical" evidence="12">
    <location>
        <begin position="21"/>
        <end position="40"/>
    </location>
</feature>
<dbReference type="InterPro" id="IPR004358">
    <property type="entry name" value="Sig_transdc_His_kin-like_C"/>
</dbReference>
<evidence type="ECO:0000256" key="6">
    <source>
        <dbReference type="ARBA" id="ARBA00022692"/>
    </source>
</evidence>
<comment type="function">
    <text evidence="12">Member of the two-component regulatory system DctB/DctD involved in the transport of C4-dicarboxylates. DctB functions as a membrane-associated protein kinase that phosphorylates DctD in response to environmental signals.</text>
</comment>
<keyword evidence="10 12" id="KW-1133">Transmembrane helix</keyword>
<protein>
    <recommendedName>
        <fullName evidence="12">C4-dicarboxylate transport sensor protein</fullName>
        <ecNumber evidence="12">2.7.13.3</ecNumber>
    </recommendedName>
</protein>
<evidence type="ECO:0000256" key="13">
    <source>
        <dbReference type="SAM" id="Coils"/>
    </source>
</evidence>
<dbReference type="PRINTS" id="PR00344">
    <property type="entry name" value="BCTRLSENSOR"/>
</dbReference>
<dbReference type="InterPro" id="IPR003661">
    <property type="entry name" value="HisK_dim/P_dom"/>
</dbReference>
<dbReference type="PANTHER" id="PTHR43065">
    <property type="entry name" value="SENSOR HISTIDINE KINASE"/>
    <property type="match status" value="1"/>
</dbReference>
<keyword evidence="12" id="KW-0997">Cell inner membrane</keyword>
<evidence type="ECO:0000313" key="16">
    <source>
        <dbReference type="Proteomes" id="UP001595697"/>
    </source>
</evidence>
<dbReference type="GO" id="GO:0005524">
    <property type="term" value="F:ATP binding"/>
    <property type="evidence" value="ECO:0007669"/>
    <property type="project" value="UniProtKB-KW"/>
</dbReference>
<keyword evidence="7 12" id="KW-0547">Nucleotide-binding</keyword>
<evidence type="ECO:0000256" key="2">
    <source>
        <dbReference type="ARBA" id="ARBA00004651"/>
    </source>
</evidence>
<dbReference type="Gene3D" id="6.10.250.3020">
    <property type="match status" value="1"/>
</dbReference>
<feature type="domain" description="Histidine kinase" evidence="14">
    <location>
        <begin position="407"/>
        <end position="617"/>
    </location>
</feature>
<dbReference type="InterPro" id="IPR003594">
    <property type="entry name" value="HATPase_dom"/>
</dbReference>
<feature type="coiled-coil region" evidence="13">
    <location>
        <begin position="364"/>
        <end position="391"/>
    </location>
</feature>
<evidence type="ECO:0000256" key="8">
    <source>
        <dbReference type="ARBA" id="ARBA00022777"/>
    </source>
</evidence>
<accession>A0ABV8EA85</accession>
<dbReference type="CDD" id="cd00075">
    <property type="entry name" value="HATPase"/>
    <property type="match status" value="1"/>
</dbReference>
<evidence type="ECO:0000256" key="4">
    <source>
        <dbReference type="ARBA" id="ARBA00022553"/>
    </source>
</evidence>
<sequence>MDSGELYSPRAKVSVRQTHRPWFIFAVVAILLSTVTLMTVRTIAVDATMQDLEQQSRIDAGLKVAFLKAVLERPRALPLILARDRDVTDTLTAPTQEHLDALNRKLQDLVEGTNASVIYVIDRRGVAIASSNWREPSSFVGVDYSFRQYFSRAMAEGKAEHFALGSISLRPGLYISQRVGPPDNPIGVVVAKAEFDQLERDWRDAQRPTYVTDAHGVVLITSIESWRFMVEAPLSPPVQAEIRSSLQFGDAPLLPLPITRERQLSGDAATIDALLPGASLAGFVEMSLPVPSTPWSLRYLLPVQPQLDNGVGQAQVLSMAILLPLLGLAALVIWRRQASLRHIAAEQAARIELERRVLERTTDLSRARDRLEAEIADHRATENRLQGVQEELFQANRLAILGQVAAGVAHEINQPVATIRAYADNALTYLDRQREDAARDNLTEIAGLTERIGSITEDLKALARRGRSAAEPVDMREAIAGALVLLKSRFSGRLDRVEIRAEEQDLYAIGNRLRLEQVLINLIQNALEAVEPVADGTVVVSAGRDADRIHIRIEDNGGGIAPEIQEQLFSPFNSSKEKGLGLGLVIAKDIVTDYGGKLSVETSSQGTIFLIDLKRADR</sequence>
<dbReference type="PIRSF" id="PIRSF036431">
    <property type="entry name" value="STHK_DctB"/>
    <property type="match status" value="1"/>
</dbReference>
<keyword evidence="3 12" id="KW-1003">Cell membrane</keyword>
<dbReference type="InterPro" id="IPR005467">
    <property type="entry name" value="His_kinase_dom"/>
</dbReference>
<evidence type="ECO:0000256" key="10">
    <source>
        <dbReference type="ARBA" id="ARBA00022989"/>
    </source>
</evidence>
<reference evidence="16" key="1">
    <citation type="journal article" date="2019" name="Int. J. Syst. Evol. Microbiol.">
        <title>The Global Catalogue of Microorganisms (GCM) 10K type strain sequencing project: providing services to taxonomists for standard genome sequencing and annotation.</title>
        <authorList>
            <consortium name="The Broad Institute Genomics Platform"/>
            <consortium name="The Broad Institute Genome Sequencing Center for Infectious Disease"/>
            <person name="Wu L."/>
            <person name="Ma J."/>
        </authorList>
    </citation>
    <scope>NUCLEOTIDE SEQUENCE [LARGE SCALE GENOMIC DNA]</scope>
    <source>
        <strain evidence="16">TBRC 5781</strain>
    </source>
</reference>
<comment type="caution">
    <text evidence="15">The sequence shown here is derived from an EMBL/GenBank/DDBJ whole genome shotgun (WGS) entry which is preliminary data.</text>
</comment>
<comment type="subcellular location">
    <subcellularLocation>
        <location evidence="12">Cell inner membrane</location>
    </subcellularLocation>
    <subcellularLocation>
        <location evidence="2">Cell membrane</location>
        <topology evidence="2">Multi-pass membrane protein</topology>
    </subcellularLocation>
</comment>
<dbReference type="Gene3D" id="1.10.287.130">
    <property type="match status" value="1"/>
</dbReference>
<evidence type="ECO:0000256" key="1">
    <source>
        <dbReference type="ARBA" id="ARBA00000085"/>
    </source>
</evidence>
<dbReference type="InterPro" id="IPR017055">
    <property type="entry name" value="Sig_transdc_His_kinase_DctB"/>
</dbReference>
<keyword evidence="11 12" id="KW-0902">Two-component regulatory system</keyword>
<name>A0ABV8EA85_9HYPH</name>
<dbReference type="Gene3D" id="3.30.565.10">
    <property type="entry name" value="Histidine kinase-like ATPase, C-terminal domain"/>
    <property type="match status" value="1"/>
</dbReference>
<keyword evidence="12" id="KW-0472">Membrane</keyword>
<evidence type="ECO:0000256" key="7">
    <source>
        <dbReference type="ARBA" id="ARBA00022741"/>
    </source>
</evidence>
<dbReference type="PANTHER" id="PTHR43065:SF46">
    <property type="entry name" value="C4-DICARBOXYLATE TRANSPORT SENSOR PROTEIN DCTB"/>
    <property type="match status" value="1"/>
</dbReference>
<dbReference type="Gene3D" id="1.20.5.170">
    <property type="match status" value="1"/>
</dbReference>
<dbReference type="Pfam" id="PF00512">
    <property type="entry name" value="HisKA"/>
    <property type="match status" value="1"/>
</dbReference>
<comment type="caution">
    <text evidence="12">Lacks conserved residue(s) required for the propagation of feature annotation.</text>
</comment>
<keyword evidence="4" id="KW-0597">Phosphoprotein</keyword>
<evidence type="ECO:0000313" key="15">
    <source>
        <dbReference type="EMBL" id="MFC3968481.1"/>
    </source>
</evidence>
<keyword evidence="8 12" id="KW-0418">Kinase</keyword>
<keyword evidence="6 12" id="KW-0812">Transmembrane</keyword>
<comment type="catalytic activity">
    <reaction evidence="1 12">
        <text>ATP + protein L-histidine = ADP + protein N-phospho-L-histidine.</text>
        <dbReference type="EC" id="2.7.13.3"/>
    </reaction>
</comment>
<organism evidence="15 16">
    <name type="scientific">Rhizobium lemnae</name>
    <dbReference type="NCBI Taxonomy" id="1214924"/>
    <lineage>
        <taxon>Bacteria</taxon>
        <taxon>Pseudomonadati</taxon>
        <taxon>Pseudomonadota</taxon>
        <taxon>Alphaproteobacteria</taxon>
        <taxon>Hyphomicrobiales</taxon>
        <taxon>Rhizobiaceae</taxon>
        <taxon>Rhizobium/Agrobacterium group</taxon>
        <taxon>Rhizobium</taxon>
    </lineage>
</organism>
<dbReference type="InterPro" id="IPR036097">
    <property type="entry name" value="HisK_dim/P_sf"/>
</dbReference>
<evidence type="ECO:0000256" key="11">
    <source>
        <dbReference type="ARBA" id="ARBA00023012"/>
    </source>
</evidence>
<dbReference type="CDD" id="cd00082">
    <property type="entry name" value="HisKA"/>
    <property type="match status" value="1"/>
</dbReference>
<dbReference type="RefSeq" id="WP_247261695.1">
    <property type="nucleotide sequence ID" value="NZ_JALJQZ010000025.1"/>
</dbReference>
<keyword evidence="9 12" id="KW-0067">ATP-binding</keyword>
<evidence type="ECO:0000256" key="12">
    <source>
        <dbReference type="PIRNR" id="PIRNR036431"/>
    </source>
</evidence>
<dbReference type="InterPro" id="IPR036890">
    <property type="entry name" value="HATPase_C_sf"/>
</dbReference>
<keyword evidence="5 12" id="KW-0808">Transferase</keyword>
<keyword evidence="16" id="KW-1185">Reference proteome</keyword>
<gene>
    <name evidence="15" type="ORF">ACFOVS_10145</name>
</gene>
<dbReference type="Gene3D" id="3.30.450.20">
    <property type="entry name" value="PAS domain"/>
    <property type="match status" value="2"/>
</dbReference>
<dbReference type="EMBL" id="JBHSBD010000046">
    <property type="protein sequence ID" value="MFC3968481.1"/>
    <property type="molecule type" value="Genomic_DNA"/>
</dbReference>
<dbReference type="InterPro" id="IPR029151">
    <property type="entry name" value="Sensor-like_sf"/>
</dbReference>
<dbReference type="SMART" id="SM00387">
    <property type="entry name" value="HATPase_c"/>
    <property type="match status" value="1"/>
</dbReference>
<dbReference type="Pfam" id="PF02518">
    <property type="entry name" value="HATPase_c"/>
    <property type="match status" value="1"/>
</dbReference>
<dbReference type="SUPFAM" id="SSF55874">
    <property type="entry name" value="ATPase domain of HSP90 chaperone/DNA topoisomerase II/histidine kinase"/>
    <property type="match status" value="1"/>
</dbReference>
<dbReference type="Proteomes" id="UP001595697">
    <property type="component" value="Unassembled WGS sequence"/>
</dbReference>
<evidence type="ECO:0000256" key="9">
    <source>
        <dbReference type="ARBA" id="ARBA00022840"/>
    </source>
</evidence>
<dbReference type="SUPFAM" id="SSF47384">
    <property type="entry name" value="Homodimeric domain of signal transducing histidine kinase"/>
    <property type="match status" value="1"/>
</dbReference>
<evidence type="ECO:0000256" key="3">
    <source>
        <dbReference type="ARBA" id="ARBA00022475"/>
    </source>
</evidence>
<dbReference type="PROSITE" id="PS50109">
    <property type="entry name" value="HIS_KIN"/>
    <property type="match status" value="1"/>
</dbReference>
<proteinExistence type="predicted"/>
<dbReference type="EC" id="2.7.13.3" evidence="12"/>
<dbReference type="SUPFAM" id="SSF103190">
    <property type="entry name" value="Sensory domain-like"/>
    <property type="match status" value="1"/>
</dbReference>